<keyword evidence="2" id="KW-1185">Reference proteome</keyword>
<organism evidence="1 2">
    <name type="scientific">Aspergillus melleus</name>
    <dbReference type="NCBI Taxonomy" id="138277"/>
    <lineage>
        <taxon>Eukaryota</taxon>
        <taxon>Fungi</taxon>
        <taxon>Dikarya</taxon>
        <taxon>Ascomycota</taxon>
        <taxon>Pezizomycotina</taxon>
        <taxon>Eurotiomycetes</taxon>
        <taxon>Eurotiomycetidae</taxon>
        <taxon>Eurotiales</taxon>
        <taxon>Aspergillaceae</taxon>
        <taxon>Aspergillus</taxon>
        <taxon>Aspergillus subgen. Circumdati</taxon>
    </lineage>
</organism>
<evidence type="ECO:0000313" key="1">
    <source>
        <dbReference type="EMBL" id="KAK1149518.1"/>
    </source>
</evidence>
<name>A0ACC3BFE8_9EURO</name>
<accession>A0ACC3BFE8</accession>
<dbReference type="EMBL" id="JAOPJF010000003">
    <property type="protein sequence ID" value="KAK1149518.1"/>
    <property type="molecule type" value="Genomic_DNA"/>
</dbReference>
<gene>
    <name evidence="1" type="ORF">N8T08_005067</name>
</gene>
<comment type="caution">
    <text evidence="1">The sequence shown here is derived from an EMBL/GenBank/DDBJ whole genome shotgun (WGS) entry which is preliminary data.</text>
</comment>
<evidence type="ECO:0000313" key="2">
    <source>
        <dbReference type="Proteomes" id="UP001177260"/>
    </source>
</evidence>
<protein>
    <submittedName>
        <fullName evidence="1">Uncharacterized protein</fullName>
    </submittedName>
</protein>
<proteinExistence type="predicted"/>
<dbReference type="Proteomes" id="UP001177260">
    <property type="component" value="Unassembled WGS sequence"/>
</dbReference>
<reference evidence="1 2" key="1">
    <citation type="journal article" date="2023" name="ACS Omega">
        <title>Identification of the Neoaspergillic Acid Biosynthesis Gene Cluster by Establishing an In Vitro CRISPR-Ribonucleoprotein Genetic System in Aspergillus melleus.</title>
        <authorList>
            <person name="Yuan B."/>
            <person name="Grau M.F."/>
            <person name="Murata R.M."/>
            <person name="Torok T."/>
            <person name="Venkateswaran K."/>
            <person name="Stajich J.E."/>
            <person name="Wang C.C.C."/>
        </authorList>
    </citation>
    <scope>NUCLEOTIDE SEQUENCE [LARGE SCALE GENOMIC DNA]</scope>
    <source>
        <strain evidence="1 2">IMV 1140</strain>
    </source>
</reference>
<sequence length="842" mass="95040">MVSRKRTRSEADAAPQQPPEESNLLDRVRNCWEFANLMQYITIFGKLMKIDEDFGIDDLENECLKPESSEKLLEIGLCLLKWVSSHRGLTFDNFDEYTRRQYNAKAPHIPNPFGHDEIPNKFSEFDVFLKLRVLHQLSVWTFWNPDRIRDKMPEQKELDQTQWRIEEVGYDRDGRYYYILDDNRLYRRTDPPLPPPKPAKSKTKRKSARAVRASKRRKVSGAAFDNDSSDEDNKNNADGDVARDPFADMQWECIAITLSDYKQFLASIQKTKDADEKILRDRINEEVMPVIEKEEESQQRQKVKREKELFNLQLLAGAKRSSRIAGKAEKERHEREAEEAARKKEADAVAARKAEENKLKIEEERRSRMQTREERIKEREKKRLLHETELQRIEEEQQKLERGESRVSERQLKAELEKQRKNLEGLSQEDEWIFDCSGCGVHGENLDDGSHSVACEKCSVWQHSKCLGIGQDEAEREDFHFVCLDCKRREEEAKKPKLPPLKFRVGSSPPSATDIEKSQPKPIAHTFVPYQPEAQRSPSKASNASPSKPPLPPQHATRPVPFPLSPERRPQSAHMASFGSPRGPFSPTKGTNGHTPSRDQLPKLPPMQHAAHLPPNHHGPLNGGSLSQRPSSSHSVHSQNMASPIQNRPSMSPTQGNRDVGPLAGFPPSAASSESPAPWTPYRPQHVTRPGSGNYASFTTLHNGHKNLMATPGSQSSPPQSSHGVQFSGISPTKQSPRPMTSGSIAGAPVLPPIQKLEPSPKLMGRSSPDAPIPPPVKCMTPEQEERRQRENALMFHNQPQAVSNGQHSAMSSPSLNRIPPLGPSAMTPRPDAQRDATNGQS</sequence>